<reference evidence="2 3" key="1">
    <citation type="submission" date="2022-06" db="EMBL/GenBank/DDBJ databases">
        <title>Halogeometricum sp. a new haloarchaeum isolate from saline soil.</title>
        <authorList>
            <person name="Strakova D."/>
            <person name="Galisteo C."/>
            <person name="Sanchez-Porro C."/>
            <person name="Ventosa A."/>
        </authorList>
    </citation>
    <scope>NUCLEOTIDE SEQUENCE [LARGE SCALE GENOMIC DNA]</scope>
    <source>
        <strain evidence="3">S3BR25-2</strain>
    </source>
</reference>
<keyword evidence="1" id="KW-0472">Membrane</keyword>
<feature type="transmembrane region" description="Helical" evidence="1">
    <location>
        <begin position="190"/>
        <end position="209"/>
    </location>
</feature>
<sequence length="283" mass="31797">MTNNQSNEEQNQRYNEPELRRDFFLLFLVPTVVLTIIYLHPQSEQILEYKARNPTILSILGSNLAHRTNGHIIGNLMGYWLLGGTAYLLLREADSTRIYRYAFVAYLLVLPFFASETILFMFADRPEIVAKYESVGFSLTVGAITGLLAVAIAKYYVEIIDDGFPWIPSLGLFVLGFSLAFYNLNAVSNTTLFFTVIGLAILLYMAYRLRNSFETYANQRIVRLVGAIAVFVFGLLSLFPASAPTGIYAHMAGYVWGYFLPLGGIFVTTVYQVVHARLMSSPS</sequence>
<keyword evidence="1" id="KW-0812">Transmembrane</keyword>
<feature type="transmembrane region" description="Helical" evidence="1">
    <location>
        <begin position="72"/>
        <end position="90"/>
    </location>
</feature>
<accession>A0ABU2G787</accession>
<feature type="transmembrane region" description="Helical" evidence="1">
    <location>
        <begin position="135"/>
        <end position="157"/>
    </location>
</feature>
<feature type="transmembrane region" description="Helical" evidence="1">
    <location>
        <begin position="255"/>
        <end position="274"/>
    </location>
</feature>
<feature type="transmembrane region" description="Helical" evidence="1">
    <location>
        <begin position="221"/>
        <end position="243"/>
    </location>
</feature>
<evidence type="ECO:0000256" key="1">
    <source>
        <dbReference type="SAM" id="Phobius"/>
    </source>
</evidence>
<gene>
    <name evidence="2" type="ORF">NDI79_21025</name>
</gene>
<organism evidence="2 3">
    <name type="scientific">Halogeometricum luteum</name>
    <dbReference type="NCBI Taxonomy" id="2950537"/>
    <lineage>
        <taxon>Archaea</taxon>
        <taxon>Methanobacteriati</taxon>
        <taxon>Methanobacteriota</taxon>
        <taxon>Stenosarchaea group</taxon>
        <taxon>Halobacteria</taxon>
        <taxon>Halobacteriales</taxon>
        <taxon>Haloferacaceae</taxon>
        <taxon>Halogeometricum</taxon>
    </lineage>
</organism>
<dbReference type="EMBL" id="JAMQOQ010000007">
    <property type="protein sequence ID" value="MDS0296656.1"/>
    <property type="molecule type" value="Genomic_DNA"/>
</dbReference>
<evidence type="ECO:0000313" key="2">
    <source>
        <dbReference type="EMBL" id="MDS0296656.1"/>
    </source>
</evidence>
<proteinExistence type="predicted"/>
<name>A0ABU2G787_9EURY</name>
<feature type="transmembrane region" description="Helical" evidence="1">
    <location>
        <begin position="102"/>
        <end position="123"/>
    </location>
</feature>
<keyword evidence="3" id="KW-1185">Reference proteome</keyword>
<keyword evidence="1" id="KW-1133">Transmembrane helix</keyword>
<protein>
    <recommendedName>
        <fullName evidence="4">Rhomboid family protein</fullName>
    </recommendedName>
</protein>
<dbReference type="RefSeq" id="WP_310930663.1">
    <property type="nucleotide sequence ID" value="NZ_JAMQOQ010000007.1"/>
</dbReference>
<feature type="transmembrane region" description="Helical" evidence="1">
    <location>
        <begin position="23"/>
        <end position="40"/>
    </location>
</feature>
<evidence type="ECO:0008006" key="4">
    <source>
        <dbReference type="Google" id="ProtNLM"/>
    </source>
</evidence>
<evidence type="ECO:0000313" key="3">
    <source>
        <dbReference type="Proteomes" id="UP001254813"/>
    </source>
</evidence>
<feature type="transmembrane region" description="Helical" evidence="1">
    <location>
        <begin position="164"/>
        <end position="184"/>
    </location>
</feature>
<comment type="caution">
    <text evidence="2">The sequence shown here is derived from an EMBL/GenBank/DDBJ whole genome shotgun (WGS) entry which is preliminary data.</text>
</comment>
<dbReference type="Proteomes" id="UP001254813">
    <property type="component" value="Unassembled WGS sequence"/>
</dbReference>